<dbReference type="Pfam" id="PF00628">
    <property type="entry name" value="PHD"/>
    <property type="match status" value="1"/>
</dbReference>
<evidence type="ECO:0000256" key="2">
    <source>
        <dbReference type="ARBA" id="ARBA00010210"/>
    </source>
</evidence>
<dbReference type="EMBL" id="ML978126">
    <property type="protein sequence ID" value="KAF2099043.1"/>
    <property type="molecule type" value="Genomic_DNA"/>
</dbReference>
<comment type="subcellular location">
    <subcellularLocation>
        <location evidence="1">Nucleus</location>
    </subcellularLocation>
</comment>
<dbReference type="PROSITE" id="PS01359">
    <property type="entry name" value="ZF_PHD_1"/>
    <property type="match status" value="1"/>
</dbReference>
<dbReference type="Gene3D" id="3.30.40.10">
    <property type="entry name" value="Zinc/RING finger domain, C3HC4 (zinc finger)"/>
    <property type="match status" value="1"/>
</dbReference>
<feature type="region of interest" description="Disordered" evidence="11">
    <location>
        <begin position="1"/>
        <end position="32"/>
    </location>
</feature>
<evidence type="ECO:0000259" key="12">
    <source>
        <dbReference type="PROSITE" id="PS50016"/>
    </source>
</evidence>
<keyword evidence="4" id="KW-0479">Metal-binding</keyword>
<keyword evidence="8" id="KW-0804">Transcription</keyword>
<evidence type="ECO:0000256" key="7">
    <source>
        <dbReference type="ARBA" id="ARBA00023015"/>
    </source>
</evidence>
<evidence type="ECO:0000256" key="4">
    <source>
        <dbReference type="ARBA" id="ARBA00022723"/>
    </source>
</evidence>
<organism evidence="13 14">
    <name type="scientific">Rhizodiscina lignyota</name>
    <dbReference type="NCBI Taxonomy" id="1504668"/>
    <lineage>
        <taxon>Eukaryota</taxon>
        <taxon>Fungi</taxon>
        <taxon>Dikarya</taxon>
        <taxon>Ascomycota</taxon>
        <taxon>Pezizomycotina</taxon>
        <taxon>Dothideomycetes</taxon>
        <taxon>Pleosporomycetidae</taxon>
        <taxon>Aulographales</taxon>
        <taxon>Rhizodiscinaceae</taxon>
        <taxon>Rhizodiscina</taxon>
    </lineage>
</organism>
<evidence type="ECO:0000256" key="3">
    <source>
        <dbReference type="ARBA" id="ARBA00022604"/>
    </source>
</evidence>
<evidence type="ECO:0000256" key="10">
    <source>
        <dbReference type="PROSITE-ProRule" id="PRU00146"/>
    </source>
</evidence>
<comment type="similarity">
    <text evidence="2">Belongs to the ING family.</text>
</comment>
<comment type="caution">
    <text evidence="13">The sequence shown here is derived from an EMBL/GenBank/DDBJ whole genome shotgun (WGS) entry which is preliminary data.</text>
</comment>
<evidence type="ECO:0000256" key="9">
    <source>
        <dbReference type="ARBA" id="ARBA00023242"/>
    </source>
</evidence>
<keyword evidence="5 10" id="KW-0863">Zinc-finger</keyword>
<dbReference type="InterPro" id="IPR019787">
    <property type="entry name" value="Znf_PHD-finger"/>
</dbReference>
<dbReference type="InterPro" id="IPR001965">
    <property type="entry name" value="Znf_PHD"/>
</dbReference>
<evidence type="ECO:0000256" key="8">
    <source>
        <dbReference type="ARBA" id="ARBA00023163"/>
    </source>
</evidence>
<keyword evidence="14" id="KW-1185">Reference proteome</keyword>
<dbReference type="InterPro" id="IPR013083">
    <property type="entry name" value="Znf_RING/FYVE/PHD"/>
</dbReference>
<name>A0A9P4M6B1_9PEZI</name>
<dbReference type="AlphaFoldDB" id="A0A9P4M6B1"/>
<evidence type="ECO:0000256" key="6">
    <source>
        <dbReference type="ARBA" id="ARBA00022833"/>
    </source>
</evidence>
<dbReference type="PANTHER" id="PTHR10333">
    <property type="entry name" value="INHIBITOR OF GROWTH PROTEIN"/>
    <property type="match status" value="1"/>
</dbReference>
<dbReference type="PROSITE" id="PS50016">
    <property type="entry name" value="ZF_PHD_2"/>
    <property type="match status" value="1"/>
</dbReference>
<dbReference type="InterPro" id="IPR028651">
    <property type="entry name" value="ING_fam"/>
</dbReference>
<dbReference type="InterPro" id="IPR013873">
    <property type="entry name" value="Cdc37_C"/>
</dbReference>
<dbReference type="SUPFAM" id="SSF57903">
    <property type="entry name" value="FYVE/PHD zinc finger"/>
    <property type="match status" value="1"/>
</dbReference>
<protein>
    <recommendedName>
        <fullName evidence="12">PHD-type domain-containing protein</fullName>
    </recommendedName>
</protein>
<dbReference type="SMART" id="SM00249">
    <property type="entry name" value="PHD"/>
    <property type="match status" value="1"/>
</dbReference>
<dbReference type="GO" id="GO:0008270">
    <property type="term" value="F:zinc ion binding"/>
    <property type="evidence" value="ECO:0007669"/>
    <property type="project" value="UniProtKB-KW"/>
</dbReference>
<dbReference type="PANTHER" id="PTHR10333:SF103">
    <property type="entry name" value="INHIBITOR OF GROWTH PROTEIN 3"/>
    <property type="match status" value="1"/>
</dbReference>
<dbReference type="OrthoDB" id="5411773at2759"/>
<evidence type="ECO:0000256" key="5">
    <source>
        <dbReference type="ARBA" id="ARBA00022771"/>
    </source>
</evidence>
<proteinExistence type="inferred from homology"/>
<reference evidence="13" key="1">
    <citation type="journal article" date="2020" name="Stud. Mycol.">
        <title>101 Dothideomycetes genomes: a test case for predicting lifestyles and emergence of pathogens.</title>
        <authorList>
            <person name="Haridas S."/>
            <person name="Albert R."/>
            <person name="Binder M."/>
            <person name="Bloem J."/>
            <person name="Labutti K."/>
            <person name="Salamov A."/>
            <person name="Andreopoulos B."/>
            <person name="Baker S."/>
            <person name="Barry K."/>
            <person name="Bills G."/>
            <person name="Bluhm B."/>
            <person name="Cannon C."/>
            <person name="Castanera R."/>
            <person name="Culley D."/>
            <person name="Daum C."/>
            <person name="Ezra D."/>
            <person name="Gonzalez J."/>
            <person name="Henrissat B."/>
            <person name="Kuo A."/>
            <person name="Liang C."/>
            <person name="Lipzen A."/>
            <person name="Lutzoni F."/>
            <person name="Magnuson J."/>
            <person name="Mondo S."/>
            <person name="Nolan M."/>
            <person name="Ohm R."/>
            <person name="Pangilinan J."/>
            <person name="Park H.-J."/>
            <person name="Ramirez L."/>
            <person name="Alfaro M."/>
            <person name="Sun H."/>
            <person name="Tritt A."/>
            <person name="Yoshinaga Y."/>
            <person name="Zwiers L.-H."/>
            <person name="Turgeon B."/>
            <person name="Goodwin S."/>
            <person name="Spatafora J."/>
            <person name="Crous P."/>
            <person name="Grigoriev I."/>
        </authorList>
    </citation>
    <scope>NUCLEOTIDE SEQUENCE</scope>
    <source>
        <strain evidence="13">CBS 133067</strain>
    </source>
</reference>
<feature type="domain" description="PHD-type" evidence="12">
    <location>
        <begin position="131"/>
        <end position="190"/>
    </location>
</feature>
<sequence length="200" mass="22103">MPPKQKQHPSARGIVPVKPWLSAGSSSKEEECQIDLEPGDVALQIQLPSGTASPTPSQQKAAACFAGLPAEVQLALQHDSADELNRALVRLSIKQVETLLVAMMEVEILLIRWAGNLLNVEDVPMVLVRKERWCVCRGSEDEDIGMICCDEARCKIHWFHYGCVGLTEEPGKSNVPKGKAKWLCDACKAMGDRQWRERSA</sequence>
<evidence type="ECO:0000313" key="13">
    <source>
        <dbReference type="EMBL" id="KAF2099043.1"/>
    </source>
</evidence>
<dbReference type="InterPro" id="IPR011011">
    <property type="entry name" value="Znf_FYVE_PHD"/>
</dbReference>
<dbReference type="GO" id="GO:0035267">
    <property type="term" value="C:NuA4 histone acetyltransferase complex"/>
    <property type="evidence" value="ECO:0007669"/>
    <property type="project" value="TreeGrafter"/>
</dbReference>
<keyword evidence="6" id="KW-0862">Zinc</keyword>
<evidence type="ECO:0000256" key="11">
    <source>
        <dbReference type="SAM" id="MobiDB-lite"/>
    </source>
</evidence>
<dbReference type="Pfam" id="PF08564">
    <property type="entry name" value="CDC37_C"/>
    <property type="match status" value="1"/>
</dbReference>
<keyword evidence="9" id="KW-0539">Nucleus</keyword>
<keyword evidence="7" id="KW-0805">Transcription regulation</keyword>
<accession>A0A9P4M6B1</accession>
<dbReference type="GO" id="GO:0005634">
    <property type="term" value="C:nucleus"/>
    <property type="evidence" value="ECO:0007669"/>
    <property type="project" value="UniProtKB-SubCell"/>
</dbReference>
<gene>
    <name evidence="13" type="ORF">NA57DRAFT_56673</name>
</gene>
<dbReference type="InterPro" id="IPR019786">
    <property type="entry name" value="Zinc_finger_PHD-type_CS"/>
</dbReference>
<dbReference type="Proteomes" id="UP000799772">
    <property type="component" value="Unassembled WGS sequence"/>
</dbReference>
<evidence type="ECO:0000256" key="1">
    <source>
        <dbReference type="ARBA" id="ARBA00004123"/>
    </source>
</evidence>
<evidence type="ECO:0000313" key="14">
    <source>
        <dbReference type="Proteomes" id="UP000799772"/>
    </source>
</evidence>
<keyword evidence="3" id="KW-0341">Growth regulation</keyword>